<organism evidence="1 2">
    <name type="scientific">Tetrahymena thermophila (strain SB210)</name>
    <dbReference type="NCBI Taxonomy" id="312017"/>
    <lineage>
        <taxon>Eukaryota</taxon>
        <taxon>Sar</taxon>
        <taxon>Alveolata</taxon>
        <taxon>Ciliophora</taxon>
        <taxon>Intramacronucleata</taxon>
        <taxon>Oligohymenophorea</taxon>
        <taxon>Hymenostomatida</taxon>
        <taxon>Tetrahymenina</taxon>
        <taxon>Tetrahymenidae</taxon>
        <taxon>Tetrahymena</taxon>
    </lineage>
</organism>
<dbReference type="FunCoup" id="W7XA08">
    <property type="interactions" value="22"/>
</dbReference>
<sequence>MQNLIQPQMYQKKCSYHNDKDIEYLQIGSQKQRQIGACQKCIVSNDLSGENLILISDILNMQSIDNPISKKYPILKDKKLLSNLYNEYISQQYNNPLQQAKTFLEELKNKIDLLKSYNQISQKGKFLSLFKDYMSDSTNQGLELSQFLLELYQKKQENTQFLQSKLESFQKTQGFIKQQQSFQLRFQDITSSIIDIIGKILTFDNKKDCFYQQVENNLQTINNQLETFKQLFLPSNQIKGEDDLKKETIHQFIHQNKKDISYELLKLTKTIYIQEIKLNESQKEHVNEQKIKQIQENIQVFNKNLYHIVYQFTPLTPNSFQIINVAPNNTILIKQFKPFQNQESQYTFCIGLKQLNTQQQQHNSLQQAQSYFFSNTAVEGRLNTRVKQGVHIFDQKISDSAQMRKLEVIFCLKYKQFTLLDLPKRENIIIAEDQRLEKIDLNQRYYFFMKMQGIQEINMIQFQQCPQIKQI</sequence>
<gene>
    <name evidence="1" type="ORF">TTHERM_001141651</name>
</gene>
<dbReference type="RefSeq" id="XP_012653307.1">
    <property type="nucleotide sequence ID" value="XM_012797853.1"/>
</dbReference>
<dbReference type="GeneID" id="24441794"/>
<accession>W7XA08</accession>
<dbReference type="EMBL" id="GG662685">
    <property type="protein sequence ID" value="EWS74167.1"/>
    <property type="molecule type" value="Genomic_DNA"/>
</dbReference>
<dbReference type="InParanoid" id="W7XA08"/>
<protein>
    <submittedName>
        <fullName evidence="1">Uncharacterized protein</fullName>
    </submittedName>
</protein>
<dbReference type="AlphaFoldDB" id="W7XA08"/>
<proteinExistence type="predicted"/>
<dbReference type="Proteomes" id="UP000009168">
    <property type="component" value="Unassembled WGS sequence"/>
</dbReference>
<keyword evidence="2" id="KW-1185">Reference proteome</keyword>
<evidence type="ECO:0000313" key="2">
    <source>
        <dbReference type="Proteomes" id="UP000009168"/>
    </source>
</evidence>
<reference evidence="2" key="1">
    <citation type="journal article" date="2006" name="PLoS Biol.">
        <title>Macronuclear genome sequence of the ciliate Tetrahymena thermophila, a model eukaryote.</title>
        <authorList>
            <person name="Eisen J.A."/>
            <person name="Coyne R.S."/>
            <person name="Wu M."/>
            <person name="Wu D."/>
            <person name="Thiagarajan M."/>
            <person name="Wortman J.R."/>
            <person name="Badger J.H."/>
            <person name="Ren Q."/>
            <person name="Amedeo P."/>
            <person name="Jones K.M."/>
            <person name="Tallon L.J."/>
            <person name="Delcher A.L."/>
            <person name="Salzberg S.L."/>
            <person name="Silva J.C."/>
            <person name="Haas B.J."/>
            <person name="Majoros W.H."/>
            <person name="Farzad M."/>
            <person name="Carlton J.M."/>
            <person name="Smith R.K. Jr."/>
            <person name="Garg J."/>
            <person name="Pearlman R.E."/>
            <person name="Karrer K.M."/>
            <person name="Sun L."/>
            <person name="Manning G."/>
            <person name="Elde N.C."/>
            <person name="Turkewitz A.P."/>
            <person name="Asai D.J."/>
            <person name="Wilkes D.E."/>
            <person name="Wang Y."/>
            <person name="Cai H."/>
            <person name="Collins K."/>
            <person name="Stewart B.A."/>
            <person name="Lee S.R."/>
            <person name="Wilamowska K."/>
            <person name="Weinberg Z."/>
            <person name="Ruzzo W.L."/>
            <person name="Wloga D."/>
            <person name="Gaertig J."/>
            <person name="Frankel J."/>
            <person name="Tsao C.-C."/>
            <person name="Gorovsky M.A."/>
            <person name="Keeling P.J."/>
            <person name="Waller R.F."/>
            <person name="Patron N.J."/>
            <person name="Cherry J.M."/>
            <person name="Stover N.A."/>
            <person name="Krieger C.J."/>
            <person name="del Toro C."/>
            <person name="Ryder H.F."/>
            <person name="Williamson S.C."/>
            <person name="Barbeau R.A."/>
            <person name="Hamilton E.P."/>
            <person name="Orias E."/>
        </authorList>
    </citation>
    <scope>NUCLEOTIDE SEQUENCE [LARGE SCALE GENOMIC DNA]</scope>
    <source>
        <strain evidence="2">SB210</strain>
    </source>
</reference>
<dbReference type="KEGG" id="tet:TTHERM_001141651"/>
<evidence type="ECO:0000313" key="1">
    <source>
        <dbReference type="EMBL" id="EWS74167.1"/>
    </source>
</evidence>
<name>W7XA08_TETTS</name>